<keyword evidence="1" id="KW-0614">Plasmid</keyword>
<geneLocation type="plasmid" evidence="1 2">
    <name>pBpOF4-02</name>
</geneLocation>
<organism evidence="1 2">
    <name type="scientific">Alkalihalophilus pseudofirmus (strain ATCC BAA-2126 / JCM 17055 / OF4)</name>
    <name type="common">Bacillus pseudofirmus</name>
    <dbReference type="NCBI Taxonomy" id="398511"/>
    <lineage>
        <taxon>Bacteria</taxon>
        <taxon>Bacillati</taxon>
        <taxon>Bacillota</taxon>
        <taxon>Bacilli</taxon>
        <taxon>Bacillales</taxon>
        <taxon>Bacillaceae</taxon>
        <taxon>Alkalihalophilus</taxon>
    </lineage>
</organism>
<dbReference type="EMBL" id="CP001880">
    <property type="protein sequence ID" value="ADC52336.1"/>
    <property type="molecule type" value="Genomic_DNA"/>
</dbReference>
<dbReference type="Proteomes" id="UP000001544">
    <property type="component" value="Plasmid pBpOF4-02"/>
</dbReference>
<gene>
    <name evidence="1" type="ordered locus">BpOF4_21704</name>
</gene>
<dbReference type="HOGENOM" id="CLU_3212600_0_0_9"/>
<reference evidence="1 2" key="1">
    <citation type="journal article" date="2011" name="Environ. Microbiol.">
        <title>Genome of alkaliphilic Bacillus pseudofirmus OF4 reveals adaptations that support the ability to grow in an external pH range from 7.5 to 11.4.</title>
        <authorList>
            <person name="Janto B."/>
            <person name="Ahmed A."/>
            <person name="Ito M."/>
            <person name="Liu J."/>
            <person name="Hicks D.B."/>
            <person name="Pagni S."/>
            <person name="Fackelmayer O.J."/>
            <person name="Smith T.A."/>
            <person name="Earl J."/>
            <person name="Elbourne L.D."/>
            <person name="Hassan K."/>
            <person name="Paulsen I.T."/>
            <person name="Kolsto A.B."/>
            <person name="Tourasse N.J."/>
            <person name="Ehrlich G.D."/>
            <person name="Boissy R."/>
            <person name="Ivey D.M."/>
            <person name="Li G."/>
            <person name="Xue Y."/>
            <person name="Ma Y."/>
            <person name="Hu F.Z."/>
            <person name="Krulwich T.A."/>
        </authorList>
    </citation>
    <scope>NUCLEOTIDE SEQUENCE [LARGE SCALE GENOMIC DNA]</scope>
    <source>
        <strain evidence="2">ATCC BAA-2126 / JCM 17055 / OF4</strain>
    </source>
</reference>
<accession>D3G1W0</accession>
<sequence>MVPKGWVTILMGNSAVALRTASRTSDPGVTIEFRYIGPTITIKP</sequence>
<protein>
    <submittedName>
        <fullName evidence="1">Uncharacterized protein</fullName>
    </submittedName>
</protein>
<dbReference type="KEGG" id="bpf:BpOF4_21704"/>
<proteinExistence type="predicted"/>
<dbReference type="AlphaFoldDB" id="D3G1W0"/>
<evidence type="ECO:0000313" key="1">
    <source>
        <dbReference type="EMBL" id="ADC52336.1"/>
    </source>
</evidence>
<name>D3G1W0_ALKPO</name>
<keyword evidence="2" id="KW-1185">Reference proteome</keyword>
<dbReference type="RefSeq" id="WP_012961241.1">
    <property type="nucleotide sequence ID" value="NC_013793.1"/>
</dbReference>
<evidence type="ECO:0000313" key="2">
    <source>
        <dbReference type="Proteomes" id="UP000001544"/>
    </source>
</evidence>